<evidence type="ECO:0000256" key="2">
    <source>
        <dbReference type="ARBA" id="ARBA00009261"/>
    </source>
</evidence>
<dbReference type="AlphaFoldDB" id="H8I7A1"/>
<evidence type="ECO:0000256" key="9">
    <source>
        <dbReference type="RuleBase" id="RU363064"/>
    </source>
</evidence>
<accession>H8I7A1</accession>
<dbReference type="eggNOG" id="arCOG05006">
    <property type="taxonomic scope" value="Archaea"/>
</dbReference>
<keyword evidence="11" id="KW-1185">Reference proteome</keyword>
<feature type="transmembrane region" description="Helical" evidence="9">
    <location>
        <begin position="409"/>
        <end position="427"/>
    </location>
</feature>
<evidence type="ECO:0000256" key="6">
    <source>
        <dbReference type="ARBA" id="ARBA00022847"/>
    </source>
</evidence>
<protein>
    <submittedName>
        <fullName evidence="10">Amino acid carrier protein (Sodium:alanine symporter family)</fullName>
    </submittedName>
</protein>
<feature type="transmembrane region" description="Helical" evidence="9">
    <location>
        <begin position="319"/>
        <end position="341"/>
    </location>
</feature>
<dbReference type="STRING" id="1041930.Mtc_2027"/>
<comment type="similarity">
    <text evidence="2 9">Belongs to the alanine or glycine:cation symporter (AGCS) (TC 2.A.25) family.</text>
</comment>
<dbReference type="GO" id="GO:0005283">
    <property type="term" value="F:amino acid:sodium symporter activity"/>
    <property type="evidence" value="ECO:0007669"/>
    <property type="project" value="InterPro"/>
</dbReference>
<dbReference type="PANTHER" id="PTHR30330:SF3">
    <property type="entry name" value="TRANSCRIPTIONAL REGULATOR, LRP FAMILY"/>
    <property type="match status" value="1"/>
</dbReference>
<organism evidence="10 11">
    <name type="scientific">Methanocella conradii (strain DSM 24694 / JCM 17849 / CGMCC 1.5162 / HZ254)</name>
    <dbReference type="NCBI Taxonomy" id="1041930"/>
    <lineage>
        <taxon>Archaea</taxon>
        <taxon>Methanobacteriati</taxon>
        <taxon>Methanobacteriota</taxon>
        <taxon>Stenosarchaea group</taxon>
        <taxon>Methanomicrobia</taxon>
        <taxon>Methanocellales</taxon>
        <taxon>Methanocellaceae</taxon>
        <taxon>Methanocella</taxon>
    </lineage>
</organism>
<keyword evidence="4 9" id="KW-1003">Cell membrane</keyword>
<evidence type="ECO:0000313" key="10">
    <source>
        <dbReference type="EMBL" id="AFD00767.1"/>
    </source>
</evidence>
<evidence type="ECO:0000256" key="7">
    <source>
        <dbReference type="ARBA" id="ARBA00022989"/>
    </source>
</evidence>
<dbReference type="InterPro" id="IPR001463">
    <property type="entry name" value="Na/Ala_symport"/>
</dbReference>
<dbReference type="RefSeq" id="WP_014406598.1">
    <property type="nucleotide sequence ID" value="NC_017034.1"/>
</dbReference>
<dbReference type="Gene3D" id="1.20.1740.10">
    <property type="entry name" value="Amino acid/polyamine transporter I"/>
    <property type="match status" value="1"/>
</dbReference>
<proteinExistence type="inferred from homology"/>
<evidence type="ECO:0000256" key="8">
    <source>
        <dbReference type="ARBA" id="ARBA00023136"/>
    </source>
</evidence>
<name>H8I7A1_METCZ</name>
<dbReference type="EMBL" id="CP003243">
    <property type="protein sequence ID" value="AFD00767.1"/>
    <property type="molecule type" value="Genomic_DNA"/>
</dbReference>
<dbReference type="Proteomes" id="UP000005233">
    <property type="component" value="Chromosome"/>
</dbReference>
<keyword evidence="6 9" id="KW-0769">Symport</keyword>
<feature type="transmembrane region" description="Helical" evidence="9">
    <location>
        <begin position="367"/>
        <end position="389"/>
    </location>
</feature>
<feature type="transmembrane region" description="Helical" evidence="9">
    <location>
        <begin position="151"/>
        <end position="174"/>
    </location>
</feature>
<keyword evidence="5 9" id="KW-0812">Transmembrane</keyword>
<dbReference type="HOGENOM" id="CLU_024867_1_2_2"/>
<feature type="transmembrane region" description="Helical" evidence="9">
    <location>
        <begin position="16"/>
        <end position="36"/>
    </location>
</feature>
<dbReference type="GeneID" id="11972181"/>
<feature type="transmembrane region" description="Helical" evidence="9">
    <location>
        <begin position="73"/>
        <end position="97"/>
    </location>
</feature>
<keyword evidence="8 9" id="KW-0472">Membrane</keyword>
<dbReference type="FunFam" id="1.20.1740.10:FF:000004">
    <property type="entry name" value="Sodium:alanine symporter family protein"/>
    <property type="match status" value="1"/>
</dbReference>
<sequence>MGVLELLESMIVTANGILWGAPLFIMILGVGLLLTIRLGGIQVRLFPMAILRLTRSIHEKNDGREGDISPFQALSTALSGTMGIGNIAGVSTAIVLGGPGADFWMWMTAVIGMATKYAEAVLALKYRVRNADGTMAGGPMYYIEKGLKNRWLALAFAGCAAIATVGGGGMAQANSIANGISYQLGVDWAMPLPIIGQVSAIGILVGLTLTLFTGLVIIGGIKRIGIVASWLIPFLSIFYVGGGMLVMLASYDRVPGAIGLIFQYAFSPYAVAGGALGYSVVEAIRYGVARGVFTNEAGLGSAPVAYAASKSRSPVDQGLLAMLEVFIDTLVTCSITAFAVLSSDMWDDGLTGTALTTEAFSRTLGPAGAFIVLTSTILFGFSTIIGWSYYGEQYSAYIFGHRHKNGFKALYLISVFAGSVLGVRLVWEIADLFNGLMAIPNLVALAALSGVVSLETKKYFGQGLELEPIPPKK</sequence>
<dbReference type="NCBIfam" id="TIGR00835">
    <property type="entry name" value="agcS"/>
    <property type="match status" value="1"/>
</dbReference>
<evidence type="ECO:0000256" key="5">
    <source>
        <dbReference type="ARBA" id="ARBA00022692"/>
    </source>
</evidence>
<feature type="transmembrane region" description="Helical" evidence="9">
    <location>
        <begin position="257"/>
        <end position="281"/>
    </location>
</feature>
<gene>
    <name evidence="10" type="ordered locus">Mtc_2027</name>
</gene>
<dbReference type="PANTHER" id="PTHR30330">
    <property type="entry name" value="AGSS FAMILY TRANSPORTER, SODIUM-ALANINE"/>
    <property type="match status" value="1"/>
</dbReference>
<reference evidence="10 11" key="1">
    <citation type="journal article" date="2012" name="J. Bacteriol.">
        <title>Complete genome sequence of a thermophilic methanogen, Methanocella conradii HZ254, isolated from Chinese rice field soil.</title>
        <authorList>
            <person name="Lu Z."/>
            <person name="Lu Y."/>
        </authorList>
    </citation>
    <scope>NUCLEOTIDE SEQUENCE [LARGE SCALE GENOMIC DNA]</scope>
    <source>
        <strain evidence="11">DSM 24694 / JCM 17849 / CGMCC 1.5162 / HZ254</strain>
    </source>
</reference>
<feature type="transmembrane region" description="Helical" evidence="9">
    <location>
        <begin position="103"/>
        <end position="124"/>
    </location>
</feature>
<dbReference type="PRINTS" id="PR00175">
    <property type="entry name" value="NAALASMPORT"/>
</dbReference>
<dbReference type="KEGG" id="mez:Mtc_2027"/>
<evidence type="ECO:0000313" key="11">
    <source>
        <dbReference type="Proteomes" id="UP000005233"/>
    </source>
</evidence>
<feature type="transmembrane region" description="Helical" evidence="9">
    <location>
        <begin position="194"/>
        <end position="218"/>
    </location>
</feature>
<dbReference type="Pfam" id="PF01235">
    <property type="entry name" value="Na_Ala_symp"/>
    <property type="match status" value="1"/>
</dbReference>
<keyword evidence="3 9" id="KW-0813">Transport</keyword>
<keyword evidence="7 9" id="KW-1133">Transmembrane helix</keyword>
<feature type="transmembrane region" description="Helical" evidence="9">
    <location>
        <begin position="230"/>
        <end position="251"/>
    </location>
</feature>
<dbReference type="OrthoDB" id="77152at2157"/>
<evidence type="ECO:0000256" key="4">
    <source>
        <dbReference type="ARBA" id="ARBA00022475"/>
    </source>
</evidence>
<evidence type="ECO:0000256" key="1">
    <source>
        <dbReference type="ARBA" id="ARBA00004651"/>
    </source>
</evidence>
<evidence type="ECO:0000256" key="3">
    <source>
        <dbReference type="ARBA" id="ARBA00022448"/>
    </source>
</evidence>
<dbReference type="GO" id="GO:0005886">
    <property type="term" value="C:plasma membrane"/>
    <property type="evidence" value="ECO:0007669"/>
    <property type="project" value="UniProtKB-SubCell"/>
</dbReference>
<feature type="transmembrane region" description="Helical" evidence="9">
    <location>
        <begin position="433"/>
        <end position="454"/>
    </location>
</feature>
<comment type="subcellular location">
    <subcellularLocation>
        <location evidence="1 9">Cell membrane</location>
        <topology evidence="1 9">Multi-pass membrane protein</topology>
    </subcellularLocation>
</comment>